<dbReference type="SMART" id="SM00387">
    <property type="entry name" value="HATPase_c"/>
    <property type="match status" value="1"/>
</dbReference>
<feature type="transmembrane region" description="Helical" evidence="7">
    <location>
        <begin position="51"/>
        <end position="75"/>
    </location>
</feature>
<evidence type="ECO:0000259" key="8">
    <source>
        <dbReference type="PROSITE" id="PS50109"/>
    </source>
</evidence>
<feature type="transmembrane region" description="Helical" evidence="7">
    <location>
        <begin position="207"/>
        <end position="228"/>
    </location>
</feature>
<dbReference type="EMBL" id="JACJLL010000162">
    <property type="protein sequence ID" value="MBM6820773.1"/>
    <property type="molecule type" value="Genomic_DNA"/>
</dbReference>
<comment type="caution">
    <text evidence="9">The sequence shown here is derived from an EMBL/GenBank/DDBJ whole genome shotgun (WGS) entry which is preliminary data.</text>
</comment>
<dbReference type="SMART" id="SM00388">
    <property type="entry name" value="HisKA"/>
    <property type="match status" value="1"/>
</dbReference>
<dbReference type="InterPro" id="IPR003661">
    <property type="entry name" value="HisK_dim/P_dom"/>
</dbReference>
<proteinExistence type="predicted"/>
<accession>A0ABS2FLK5</accession>
<name>A0ABS2FLK5_9CLOT</name>
<feature type="transmembrane region" description="Helical" evidence="7">
    <location>
        <begin position="113"/>
        <end position="136"/>
    </location>
</feature>
<protein>
    <recommendedName>
        <fullName evidence="2">histidine kinase</fullName>
        <ecNumber evidence="2">2.7.13.3</ecNumber>
    </recommendedName>
</protein>
<evidence type="ECO:0000256" key="4">
    <source>
        <dbReference type="ARBA" id="ARBA00022679"/>
    </source>
</evidence>
<gene>
    <name evidence="9" type="ORF">H6A19_15765</name>
</gene>
<dbReference type="EC" id="2.7.13.3" evidence="2"/>
<feature type="transmembrane region" description="Helical" evidence="7">
    <location>
        <begin position="18"/>
        <end position="39"/>
    </location>
</feature>
<dbReference type="Gene3D" id="3.30.565.10">
    <property type="entry name" value="Histidine kinase-like ATPase, C-terminal domain"/>
    <property type="match status" value="1"/>
</dbReference>
<evidence type="ECO:0000313" key="10">
    <source>
        <dbReference type="Proteomes" id="UP000767334"/>
    </source>
</evidence>
<dbReference type="PANTHER" id="PTHR43711">
    <property type="entry name" value="TWO-COMPONENT HISTIDINE KINASE"/>
    <property type="match status" value="1"/>
</dbReference>
<evidence type="ECO:0000256" key="5">
    <source>
        <dbReference type="ARBA" id="ARBA00022777"/>
    </source>
</evidence>
<evidence type="ECO:0000256" key="7">
    <source>
        <dbReference type="SAM" id="Phobius"/>
    </source>
</evidence>
<comment type="catalytic activity">
    <reaction evidence="1">
        <text>ATP + protein L-histidine = ADP + protein N-phospho-L-histidine.</text>
        <dbReference type="EC" id="2.7.13.3"/>
    </reaction>
</comment>
<dbReference type="InterPro" id="IPR004358">
    <property type="entry name" value="Sig_transdc_His_kin-like_C"/>
</dbReference>
<keyword evidence="7" id="KW-1133">Transmembrane helix</keyword>
<feature type="domain" description="Histidine kinase" evidence="8">
    <location>
        <begin position="408"/>
        <end position="630"/>
    </location>
</feature>
<dbReference type="InterPro" id="IPR036097">
    <property type="entry name" value="HisK_dim/P_sf"/>
</dbReference>
<dbReference type="Pfam" id="PF00512">
    <property type="entry name" value="HisKA"/>
    <property type="match status" value="1"/>
</dbReference>
<dbReference type="PRINTS" id="PR00344">
    <property type="entry name" value="BCTRLSENSOR"/>
</dbReference>
<evidence type="ECO:0000256" key="6">
    <source>
        <dbReference type="ARBA" id="ARBA00023012"/>
    </source>
</evidence>
<keyword evidence="5 9" id="KW-0418">Kinase</keyword>
<keyword evidence="6" id="KW-0902">Two-component regulatory system</keyword>
<organism evidence="9 10">
    <name type="scientific">Clostridium saudiense</name>
    <dbReference type="NCBI Taxonomy" id="1414720"/>
    <lineage>
        <taxon>Bacteria</taxon>
        <taxon>Bacillati</taxon>
        <taxon>Bacillota</taxon>
        <taxon>Clostridia</taxon>
        <taxon>Eubacteriales</taxon>
        <taxon>Clostridiaceae</taxon>
        <taxon>Clostridium</taxon>
    </lineage>
</organism>
<feature type="transmembrane region" description="Helical" evidence="7">
    <location>
        <begin position="82"/>
        <end position="101"/>
    </location>
</feature>
<dbReference type="InterPro" id="IPR050736">
    <property type="entry name" value="Sensor_HK_Regulatory"/>
</dbReference>
<keyword evidence="3" id="KW-0597">Phosphoprotein</keyword>
<sequence>MGKIIIDESSLKKREKALLIYIIFITLGIILFEFSSIFWGKNYHVTYLHSIILFIKFFNSILSILAFVSCIVLYIRLKKDSIFIISLIYLSMAIGIVMGVFDGFKFSNEGLIFLHYTNLLSSLFKQIIISIAIFPNKKLKEKIIKHKYKSIFIVIFVTLICSFLDSRLTIEDPLENNFFITYSLFLIIMYCIFSIILFYRGINGKEYSFIILSSSLFMLAMKYIYYLYKVNIPEFAQGLVSISMTFISSGLVIIASFVELYMYMYKTQVLNNNLKVFYELVDKNKHNYMFLFKENGEVLYANKKAKEEYYTINEDTKSLQQLFMNKGHLLDRYEEIKKSVYKDGFWKGILKSEHQNKIIDCYIQIIGEKESNKNILVSYIDISDEINMELEIEKLKVYDKEKNEFICNISHELRTPLNIFYSVIQLLDKFKENNELNFRYIYEKYNKTLNLNCKRMMRLINNIIDVSKIDSGVLKPNFGNYNIVSVVEDVTLSVVRYALLKRINIHFDTNEEECFIKCDSSMIQRALLNILSNAIKFTEENKNIYVNVFVRDKFIEINIKDEGIGISKEVQHIIFEKFIQNDKSFNRMNEGSGIGLSIVKSILVLHNGYVEVESKLNEGATFKIFLPNEYLEDKEFKIYDIDDGDIELELSDIYEVLT</sequence>
<reference evidence="9 10" key="1">
    <citation type="journal article" date="2021" name="Sci. Rep.">
        <title>The distribution of antibiotic resistance genes in chicken gut microbiota commensals.</title>
        <authorList>
            <person name="Juricova H."/>
            <person name="Matiasovicova J."/>
            <person name="Kubasova T."/>
            <person name="Cejkova D."/>
            <person name="Rychlik I."/>
        </authorList>
    </citation>
    <scope>NUCLEOTIDE SEQUENCE [LARGE SCALE GENOMIC DNA]</scope>
    <source>
        <strain evidence="9 10">An435</strain>
    </source>
</reference>
<dbReference type="Proteomes" id="UP000767334">
    <property type="component" value="Unassembled WGS sequence"/>
</dbReference>
<feature type="transmembrane region" description="Helical" evidence="7">
    <location>
        <begin position="240"/>
        <end position="263"/>
    </location>
</feature>
<keyword evidence="10" id="KW-1185">Reference proteome</keyword>
<dbReference type="InterPro" id="IPR036890">
    <property type="entry name" value="HATPase_C_sf"/>
</dbReference>
<keyword evidence="7" id="KW-0812">Transmembrane</keyword>
<dbReference type="CDD" id="cd00082">
    <property type="entry name" value="HisKA"/>
    <property type="match status" value="1"/>
</dbReference>
<evidence type="ECO:0000256" key="3">
    <source>
        <dbReference type="ARBA" id="ARBA00022553"/>
    </source>
</evidence>
<feature type="transmembrane region" description="Helical" evidence="7">
    <location>
        <begin position="178"/>
        <end position="200"/>
    </location>
</feature>
<evidence type="ECO:0000256" key="2">
    <source>
        <dbReference type="ARBA" id="ARBA00012438"/>
    </source>
</evidence>
<dbReference type="Gene3D" id="1.10.287.130">
    <property type="match status" value="1"/>
</dbReference>
<dbReference type="PANTHER" id="PTHR43711:SF26">
    <property type="entry name" value="SENSOR HISTIDINE KINASE RCSC"/>
    <property type="match status" value="1"/>
</dbReference>
<dbReference type="InterPro" id="IPR003594">
    <property type="entry name" value="HATPase_dom"/>
</dbReference>
<dbReference type="InterPro" id="IPR005467">
    <property type="entry name" value="His_kinase_dom"/>
</dbReference>
<dbReference type="RefSeq" id="WP_204572706.1">
    <property type="nucleotide sequence ID" value="NZ_JACJLL010000162.1"/>
</dbReference>
<feature type="transmembrane region" description="Helical" evidence="7">
    <location>
        <begin position="148"/>
        <end position="166"/>
    </location>
</feature>
<keyword evidence="4" id="KW-0808">Transferase</keyword>
<dbReference type="PROSITE" id="PS50109">
    <property type="entry name" value="HIS_KIN"/>
    <property type="match status" value="1"/>
</dbReference>
<dbReference type="Pfam" id="PF02518">
    <property type="entry name" value="HATPase_c"/>
    <property type="match status" value="1"/>
</dbReference>
<dbReference type="GO" id="GO:0016301">
    <property type="term" value="F:kinase activity"/>
    <property type="evidence" value="ECO:0007669"/>
    <property type="project" value="UniProtKB-KW"/>
</dbReference>
<dbReference type="SUPFAM" id="SSF47384">
    <property type="entry name" value="Homodimeric domain of signal transducing histidine kinase"/>
    <property type="match status" value="1"/>
</dbReference>
<keyword evidence="7" id="KW-0472">Membrane</keyword>
<evidence type="ECO:0000256" key="1">
    <source>
        <dbReference type="ARBA" id="ARBA00000085"/>
    </source>
</evidence>
<evidence type="ECO:0000313" key="9">
    <source>
        <dbReference type="EMBL" id="MBM6820773.1"/>
    </source>
</evidence>
<dbReference type="SUPFAM" id="SSF55874">
    <property type="entry name" value="ATPase domain of HSP90 chaperone/DNA topoisomerase II/histidine kinase"/>
    <property type="match status" value="1"/>
</dbReference>